<dbReference type="STRING" id="1856405.BFC17_14185"/>
<dbReference type="EMBL" id="MJIC01000010">
    <property type="protein sequence ID" value="OFI34725.1"/>
    <property type="molecule type" value="Genomic_DNA"/>
</dbReference>
<sequence length="168" mass="19257">MRKILLILFTSLCISSNALAETGQRATVEALLLASGADQMVNTMYDQMDVAMISMSRQLDIKDAEREGFEKHMKNVNQLLRDEMSWEKLRDPMIDLYMAHYTEQELQDMLAFYQSETGQAMVRKMPEVIAASMQITQGMMGDIMPKIQAMTKQYSESLRTQRAKKKAD</sequence>
<dbReference type="InterPro" id="IPR018637">
    <property type="entry name" value="DUF2059"/>
</dbReference>
<dbReference type="Pfam" id="PF09832">
    <property type="entry name" value="DUF2059"/>
    <property type="match status" value="1"/>
</dbReference>
<organism evidence="3 4">
    <name type="scientific">Alteromonas lipolytica</name>
    <dbReference type="NCBI Taxonomy" id="1856405"/>
    <lineage>
        <taxon>Bacteria</taxon>
        <taxon>Pseudomonadati</taxon>
        <taxon>Pseudomonadota</taxon>
        <taxon>Gammaproteobacteria</taxon>
        <taxon>Alteromonadales</taxon>
        <taxon>Alteromonadaceae</taxon>
        <taxon>Alteromonas/Salinimonas group</taxon>
        <taxon>Alteromonas</taxon>
    </lineage>
</organism>
<dbReference type="Proteomes" id="UP000176037">
    <property type="component" value="Unassembled WGS sequence"/>
</dbReference>
<feature type="domain" description="DUF2059" evidence="2">
    <location>
        <begin position="87"/>
        <end position="145"/>
    </location>
</feature>
<evidence type="ECO:0000256" key="1">
    <source>
        <dbReference type="SAM" id="SignalP"/>
    </source>
</evidence>
<reference evidence="3 4" key="1">
    <citation type="submission" date="2016-09" db="EMBL/GenBank/DDBJ databases">
        <title>Alteromonas lipolytica, a new species isolated from sea water.</title>
        <authorList>
            <person name="Wu Y.-H."/>
            <person name="Cheng H."/>
            <person name="Xu X.-W."/>
        </authorList>
    </citation>
    <scope>NUCLEOTIDE SEQUENCE [LARGE SCALE GENOMIC DNA]</scope>
    <source>
        <strain evidence="3 4">JW12</strain>
    </source>
</reference>
<evidence type="ECO:0000313" key="4">
    <source>
        <dbReference type="Proteomes" id="UP000176037"/>
    </source>
</evidence>
<keyword evidence="1" id="KW-0732">Signal</keyword>
<dbReference type="AlphaFoldDB" id="A0A1E8FFK9"/>
<proteinExistence type="predicted"/>
<protein>
    <recommendedName>
        <fullName evidence="2">DUF2059 domain-containing protein</fullName>
    </recommendedName>
</protein>
<gene>
    <name evidence="3" type="ORF">BFC17_14185</name>
</gene>
<comment type="caution">
    <text evidence="3">The sequence shown here is derived from an EMBL/GenBank/DDBJ whole genome shotgun (WGS) entry which is preliminary data.</text>
</comment>
<dbReference type="OrthoDB" id="191313at2"/>
<dbReference type="RefSeq" id="WP_070175643.1">
    <property type="nucleotide sequence ID" value="NZ_BMJR01000001.1"/>
</dbReference>
<name>A0A1E8FFK9_9ALTE</name>
<keyword evidence="4" id="KW-1185">Reference proteome</keyword>
<feature type="chain" id="PRO_5009214120" description="DUF2059 domain-containing protein" evidence="1">
    <location>
        <begin position="21"/>
        <end position="168"/>
    </location>
</feature>
<evidence type="ECO:0000313" key="3">
    <source>
        <dbReference type="EMBL" id="OFI34725.1"/>
    </source>
</evidence>
<evidence type="ECO:0000259" key="2">
    <source>
        <dbReference type="Pfam" id="PF09832"/>
    </source>
</evidence>
<accession>A0A1E8FFK9</accession>
<feature type="signal peptide" evidence="1">
    <location>
        <begin position="1"/>
        <end position="20"/>
    </location>
</feature>